<protein>
    <submittedName>
        <fullName evidence="1">Uncharacterized protein</fullName>
    </submittedName>
</protein>
<comment type="caution">
    <text evidence="1">The sequence shown here is derived from an EMBL/GenBank/DDBJ whole genome shotgun (WGS) entry which is preliminary data.</text>
</comment>
<reference evidence="1 2" key="1">
    <citation type="submission" date="2020-05" db="EMBL/GenBank/DDBJ databases">
        <title>Genome Sequencing of Type Strains.</title>
        <authorList>
            <person name="Lemaire J.F."/>
            <person name="Inderbitzin P."/>
            <person name="Gregorio O.A."/>
            <person name="Collins S.B."/>
            <person name="Wespe N."/>
            <person name="Knight-Connoni V."/>
        </authorList>
    </citation>
    <scope>NUCLEOTIDE SEQUENCE [LARGE SCALE GENOMIC DNA]</scope>
    <source>
        <strain evidence="1 2">DSM 100049</strain>
    </source>
</reference>
<sequence length="69" mass="7690">MDQRPGQPRRIAVSHLCGRFPRAQGGHCDFRPALTTAPADADNPAIIRAVYPPPAPREDGMEGWVRVRW</sequence>
<keyword evidence="2" id="KW-1185">Reference proteome</keyword>
<name>A0A7Y6EGY4_9SPHN</name>
<accession>A0A7Y6EGY4</accession>
<dbReference type="RefSeq" id="WP_175311155.1">
    <property type="nucleotide sequence ID" value="NZ_CBCRYR010000038.1"/>
</dbReference>
<organism evidence="1 2">
    <name type="scientific">Sphingomonas zeae</name>
    <dbReference type="NCBI Taxonomy" id="1646122"/>
    <lineage>
        <taxon>Bacteria</taxon>
        <taxon>Pseudomonadati</taxon>
        <taxon>Pseudomonadota</taxon>
        <taxon>Alphaproteobacteria</taxon>
        <taxon>Sphingomonadales</taxon>
        <taxon>Sphingomonadaceae</taxon>
        <taxon>Sphingomonas</taxon>
    </lineage>
</organism>
<gene>
    <name evidence="1" type="ORF">HP438_05905</name>
</gene>
<dbReference type="EMBL" id="JABMCH010000058">
    <property type="protein sequence ID" value="NUU46507.1"/>
    <property type="molecule type" value="Genomic_DNA"/>
</dbReference>
<evidence type="ECO:0000313" key="1">
    <source>
        <dbReference type="EMBL" id="NUU46507.1"/>
    </source>
</evidence>
<dbReference type="AlphaFoldDB" id="A0A7Y6EGY4"/>
<evidence type="ECO:0000313" key="2">
    <source>
        <dbReference type="Proteomes" id="UP000536441"/>
    </source>
</evidence>
<proteinExistence type="predicted"/>
<dbReference type="Proteomes" id="UP000536441">
    <property type="component" value="Unassembled WGS sequence"/>
</dbReference>